<dbReference type="OrthoDB" id="448427at2759"/>
<dbReference type="HOGENOM" id="CLU_015166_14_1_1"/>
<dbReference type="Proteomes" id="UP000011087">
    <property type="component" value="Unassembled WGS sequence"/>
</dbReference>
<dbReference type="KEGG" id="gtt:GUITHDRAFT_157347"/>
<dbReference type="Pfam" id="PF00153">
    <property type="entry name" value="Mito_carr"/>
    <property type="match status" value="3"/>
</dbReference>
<keyword evidence="3 9" id="KW-0813">Transport</keyword>
<dbReference type="PANTHER" id="PTHR45618">
    <property type="entry name" value="MITOCHONDRIAL DICARBOXYLATE CARRIER-RELATED"/>
    <property type="match status" value="1"/>
</dbReference>
<evidence type="ECO:0000256" key="4">
    <source>
        <dbReference type="ARBA" id="ARBA00022692"/>
    </source>
</evidence>
<gene>
    <name evidence="10" type="ORF">GUITHDRAFT_157347</name>
</gene>
<keyword evidence="4 8" id="KW-0812">Transmembrane</keyword>
<evidence type="ECO:0000256" key="8">
    <source>
        <dbReference type="PROSITE-ProRule" id="PRU00282"/>
    </source>
</evidence>
<accession>L1JPE3</accession>
<keyword evidence="12" id="KW-1185">Reference proteome</keyword>
<dbReference type="GO" id="GO:0016020">
    <property type="term" value="C:membrane"/>
    <property type="evidence" value="ECO:0007669"/>
    <property type="project" value="UniProtKB-SubCell"/>
</dbReference>
<dbReference type="STRING" id="905079.L1JPE3"/>
<feature type="repeat" description="Solcar" evidence="8">
    <location>
        <begin position="93"/>
        <end position="184"/>
    </location>
</feature>
<keyword evidence="5" id="KW-0677">Repeat</keyword>
<organism evidence="10">
    <name type="scientific">Guillardia theta (strain CCMP2712)</name>
    <name type="common">Cryptophyte</name>
    <dbReference type="NCBI Taxonomy" id="905079"/>
    <lineage>
        <taxon>Eukaryota</taxon>
        <taxon>Cryptophyceae</taxon>
        <taxon>Pyrenomonadales</taxon>
        <taxon>Geminigeraceae</taxon>
        <taxon>Guillardia</taxon>
    </lineage>
</organism>
<dbReference type="PROSITE" id="PS50920">
    <property type="entry name" value="SOLCAR"/>
    <property type="match status" value="3"/>
</dbReference>
<dbReference type="EnsemblProtists" id="EKX49933">
    <property type="protein sequence ID" value="EKX49933"/>
    <property type="gene ID" value="GUITHDRAFT_157347"/>
</dbReference>
<feature type="repeat" description="Solcar" evidence="8">
    <location>
        <begin position="1"/>
        <end position="85"/>
    </location>
</feature>
<dbReference type="PaxDb" id="55529-EKX49933"/>
<comment type="similarity">
    <text evidence="2 9">Belongs to the mitochondrial carrier (TC 2.A.29) family.</text>
</comment>
<reference evidence="12" key="2">
    <citation type="submission" date="2012-11" db="EMBL/GenBank/DDBJ databases">
        <authorList>
            <person name="Kuo A."/>
            <person name="Curtis B.A."/>
            <person name="Tanifuji G."/>
            <person name="Burki F."/>
            <person name="Gruber A."/>
            <person name="Irimia M."/>
            <person name="Maruyama S."/>
            <person name="Arias M.C."/>
            <person name="Ball S.G."/>
            <person name="Gile G.H."/>
            <person name="Hirakawa Y."/>
            <person name="Hopkins J.F."/>
            <person name="Rensing S.A."/>
            <person name="Schmutz J."/>
            <person name="Symeonidi A."/>
            <person name="Elias M."/>
            <person name="Eveleigh R.J."/>
            <person name="Herman E.K."/>
            <person name="Klute M.J."/>
            <person name="Nakayama T."/>
            <person name="Obornik M."/>
            <person name="Reyes-Prieto A."/>
            <person name="Armbrust E.V."/>
            <person name="Aves S.J."/>
            <person name="Beiko R.G."/>
            <person name="Coutinho P."/>
            <person name="Dacks J.B."/>
            <person name="Durnford D.G."/>
            <person name="Fast N.M."/>
            <person name="Green B.R."/>
            <person name="Grisdale C."/>
            <person name="Hempe F."/>
            <person name="Henrissat B."/>
            <person name="Hoppner M.P."/>
            <person name="Ishida K.-I."/>
            <person name="Kim E."/>
            <person name="Koreny L."/>
            <person name="Kroth P.G."/>
            <person name="Liu Y."/>
            <person name="Malik S.-B."/>
            <person name="Maier U.G."/>
            <person name="McRose D."/>
            <person name="Mock T."/>
            <person name="Neilson J.A."/>
            <person name="Onodera N.T."/>
            <person name="Poole A.M."/>
            <person name="Pritham E.J."/>
            <person name="Richards T.A."/>
            <person name="Rocap G."/>
            <person name="Roy S.W."/>
            <person name="Sarai C."/>
            <person name="Schaack S."/>
            <person name="Shirato S."/>
            <person name="Slamovits C.H."/>
            <person name="Spencer D.F."/>
            <person name="Suzuki S."/>
            <person name="Worden A.Z."/>
            <person name="Zauner S."/>
            <person name="Barry K."/>
            <person name="Bell C."/>
            <person name="Bharti A.K."/>
            <person name="Crow J.A."/>
            <person name="Grimwood J."/>
            <person name="Kramer R."/>
            <person name="Lindquist E."/>
            <person name="Lucas S."/>
            <person name="Salamov A."/>
            <person name="McFadden G.I."/>
            <person name="Lane C.E."/>
            <person name="Keeling P.J."/>
            <person name="Gray M.W."/>
            <person name="Grigoriev I.V."/>
            <person name="Archibald J.M."/>
        </authorList>
    </citation>
    <scope>NUCLEOTIDE SEQUENCE</scope>
    <source>
        <strain evidence="12">CCMP2712</strain>
    </source>
</reference>
<dbReference type="InterPro" id="IPR023395">
    <property type="entry name" value="MCP_dom_sf"/>
</dbReference>
<dbReference type="OMA" id="MMVTKKR"/>
<dbReference type="Gene3D" id="1.50.40.10">
    <property type="entry name" value="Mitochondrial carrier domain"/>
    <property type="match status" value="1"/>
</dbReference>
<dbReference type="RefSeq" id="XP_005836913.1">
    <property type="nucleotide sequence ID" value="XM_005836856.1"/>
</dbReference>
<evidence type="ECO:0000313" key="11">
    <source>
        <dbReference type="EnsemblProtists" id="EKX49933"/>
    </source>
</evidence>
<reference evidence="11" key="3">
    <citation type="submission" date="2016-03" db="UniProtKB">
        <authorList>
            <consortium name="EnsemblProtists"/>
        </authorList>
    </citation>
    <scope>IDENTIFICATION</scope>
</reference>
<evidence type="ECO:0000313" key="10">
    <source>
        <dbReference type="EMBL" id="EKX49933.1"/>
    </source>
</evidence>
<sequence length="295" mass="32003">MVLGALGGMGAATVCHPLDVVRVQMQIDGGGGTAKAYKNPLDATIQIVKRKGFFKGLYTGIDAAYLRQWTYGSCRVGIYAWLLNKFSKKDEKVSFEKKLVMGSVAGAIGSMAGLPSEVSLVRMSADSKLAPELQRNYKSCLDCIVRIAKEEGPLKLWSGGTPTVIRATLLSASVLGCYSESKEQLHKKFPQIFPDKDGIPLMFTGTMFASFVANLVSNPFDVVKSRVQNMPKPLPGQEAMYKSMTDCFVKTVKSEGFPALYKGFTPAFLKLAPYTTISLILTDKLSKALLGQSAL</sequence>
<dbReference type="InterPro" id="IPR050391">
    <property type="entry name" value="Mito_Metabolite_Transporter"/>
</dbReference>
<evidence type="ECO:0000256" key="2">
    <source>
        <dbReference type="ARBA" id="ARBA00006375"/>
    </source>
</evidence>
<evidence type="ECO:0000256" key="9">
    <source>
        <dbReference type="RuleBase" id="RU000488"/>
    </source>
</evidence>
<evidence type="ECO:0000256" key="6">
    <source>
        <dbReference type="ARBA" id="ARBA00022989"/>
    </source>
</evidence>
<dbReference type="SUPFAM" id="SSF103506">
    <property type="entry name" value="Mitochondrial carrier"/>
    <property type="match status" value="1"/>
</dbReference>
<keyword evidence="6" id="KW-1133">Transmembrane helix</keyword>
<keyword evidence="7 8" id="KW-0472">Membrane</keyword>
<dbReference type="InterPro" id="IPR018108">
    <property type="entry name" value="MCP_transmembrane"/>
</dbReference>
<comment type="subcellular location">
    <subcellularLocation>
        <location evidence="1">Membrane</location>
        <topology evidence="1">Multi-pass membrane protein</topology>
    </subcellularLocation>
</comment>
<evidence type="ECO:0000256" key="3">
    <source>
        <dbReference type="ARBA" id="ARBA00022448"/>
    </source>
</evidence>
<name>L1JPE3_GUITC</name>
<feature type="repeat" description="Solcar" evidence="8">
    <location>
        <begin position="197"/>
        <end position="288"/>
    </location>
</feature>
<dbReference type="EMBL" id="JH992980">
    <property type="protein sequence ID" value="EKX49933.1"/>
    <property type="molecule type" value="Genomic_DNA"/>
</dbReference>
<evidence type="ECO:0000256" key="1">
    <source>
        <dbReference type="ARBA" id="ARBA00004141"/>
    </source>
</evidence>
<evidence type="ECO:0000256" key="7">
    <source>
        <dbReference type="ARBA" id="ARBA00023136"/>
    </source>
</evidence>
<protein>
    <submittedName>
        <fullName evidence="10 11">Uncharacterized protein</fullName>
    </submittedName>
</protein>
<dbReference type="GeneID" id="17306616"/>
<dbReference type="eggNOG" id="KOG0759">
    <property type="taxonomic scope" value="Eukaryota"/>
</dbReference>
<reference evidence="10 12" key="1">
    <citation type="journal article" date="2012" name="Nature">
        <title>Algal genomes reveal evolutionary mosaicism and the fate of nucleomorphs.</title>
        <authorList>
            <consortium name="DOE Joint Genome Institute"/>
            <person name="Curtis B.A."/>
            <person name="Tanifuji G."/>
            <person name="Burki F."/>
            <person name="Gruber A."/>
            <person name="Irimia M."/>
            <person name="Maruyama S."/>
            <person name="Arias M.C."/>
            <person name="Ball S.G."/>
            <person name="Gile G.H."/>
            <person name="Hirakawa Y."/>
            <person name="Hopkins J.F."/>
            <person name="Kuo A."/>
            <person name="Rensing S.A."/>
            <person name="Schmutz J."/>
            <person name="Symeonidi A."/>
            <person name="Elias M."/>
            <person name="Eveleigh R.J."/>
            <person name="Herman E.K."/>
            <person name="Klute M.J."/>
            <person name="Nakayama T."/>
            <person name="Obornik M."/>
            <person name="Reyes-Prieto A."/>
            <person name="Armbrust E.V."/>
            <person name="Aves S.J."/>
            <person name="Beiko R.G."/>
            <person name="Coutinho P."/>
            <person name="Dacks J.B."/>
            <person name="Durnford D.G."/>
            <person name="Fast N.M."/>
            <person name="Green B.R."/>
            <person name="Grisdale C.J."/>
            <person name="Hempel F."/>
            <person name="Henrissat B."/>
            <person name="Hoppner M.P."/>
            <person name="Ishida K."/>
            <person name="Kim E."/>
            <person name="Koreny L."/>
            <person name="Kroth P.G."/>
            <person name="Liu Y."/>
            <person name="Malik S.B."/>
            <person name="Maier U.G."/>
            <person name="McRose D."/>
            <person name="Mock T."/>
            <person name="Neilson J.A."/>
            <person name="Onodera N.T."/>
            <person name="Poole A.M."/>
            <person name="Pritham E.J."/>
            <person name="Richards T.A."/>
            <person name="Rocap G."/>
            <person name="Roy S.W."/>
            <person name="Sarai C."/>
            <person name="Schaack S."/>
            <person name="Shirato S."/>
            <person name="Slamovits C.H."/>
            <person name="Spencer D.F."/>
            <person name="Suzuki S."/>
            <person name="Worden A.Z."/>
            <person name="Zauner S."/>
            <person name="Barry K."/>
            <person name="Bell C."/>
            <person name="Bharti A.K."/>
            <person name="Crow J.A."/>
            <person name="Grimwood J."/>
            <person name="Kramer R."/>
            <person name="Lindquist E."/>
            <person name="Lucas S."/>
            <person name="Salamov A."/>
            <person name="McFadden G.I."/>
            <person name="Lane C.E."/>
            <person name="Keeling P.J."/>
            <person name="Gray M.W."/>
            <person name="Grigoriev I.V."/>
            <person name="Archibald J.M."/>
        </authorList>
    </citation>
    <scope>NUCLEOTIDE SEQUENCE</scope>
    <source>
        <strain evidence="10 12">CCMP2712</strain>
    </source>
</reference>
<evidence type="ECO:0000256" key="5">
    <source>
        <dbReference type="ARBA" id="ARBA00022737"/>
    </source>
</evidence>
<evidence type="ECO:0000313" key="12">
    <source>
        <dbReference type="Proteomes" id="UP000011087"/>
    </source>
</evidence>
<dbReference type="AlphaFoldDB" id="L1JPE3"/>
<proteinExistence type="inferred from homology"/>